<protein>
    <submittedName>
        <fullName evidence="1">Uncharacterized protein</fullName>
    </submittedName>
</protein>
<accession>M2MWM1</accession>
<dbReference type="RefSeq" id="XP_007681906.1">
    <property type="nucleotide sequence ID" value="XM_007683716.1"/>
</dbReference>
<organism evidence="1 2">
    <name type="scientific">Baudoinia panamericana (strain UAMH 10762)</name>
    <name type="common">Angels' share fungus</name>
    <name type="synonym">Baudoinia compniacensis (strain UAMH 10762)</name>
    <dbReference type="NCBI Taxonomy" id="717646"/>
    <lineage>
        <taxon>Eukaryota</taxon>
        <taxon>Fungi</taxon>
        <taxon>Dikarya</taxon>
        <taxon>Ascomycota</taxon>
        <taxon>Pezizomycotina</taxon>
        <taxon>Dothideomycetes</taxon>
        <taxon>Dothideomycetidae</taxon>
        <taxon>Mycosphaerellales</taxon>
        <taxon>Teratosphaeriaceae</taxon>
        <taxon>Baudoinia</taxon>
    </lineage>
</organism>
<keyword evidence="2" id="KW-1185">Reference proteome</keyword>
<gene>
    <name evidence="1" type="ORF">BAUCODRAFT_127475</name>
</gene>
<dbReference type="EMBL" id="KB445565">
    <property type="protein sequence ID" value="EMC90984.1"/>
    <property type="molecule type" value="Genomic_DNA"/>
</dbReference>
<dbReference type="GeneID" id="19108158"/>
<evidence type="ECO:0000313" key="2">
    <source>
        <dbReference type="Proteomes" id="UP000011761"/>
    </source>
</evidence>
<dbReference type="HOGENOM" id="CLU_2372456_0_0_1"/>
<dbReference type="KEGG" id="bcom:BAUCODRAFT_127475"/>
<dbReference type="Proteomes" id="UP000011761">
    <property type="component" value="Unassembled WGS sequence"/>
</dbReference>
<reference evidence="1 2" key="1">
    <citation type="journal article" date="2012" name="PLoS Pathog.">
        <title>Diverse lifestyles and strategies of plant pathogenesis encoded in the genomes of eighteen Dothideomycetes fungi.</title>
        <authorList>
            <person name="Ohm R.A."/>
            <person name="Feau N."/>
            <person name="Henrissat B."/>
            <person name="Schoch C.L."/>
            <person name="Horwitz B.A."/>
            <person name="Barry K.W."/>
            <person name="Condon B.J."/>
            <person name="Copeland A.C."/>
            <person name="Dhillon B."/>
            <person name="Glaser F."/>
            <person name="Hesse C.N."/>
            <person name="Kosti I."/>
            <person name="LaButti K."/>
            <person name="Lindquist E.A."/>
            <person name="Lucas S."/>
            <person name="Salamov A.A."/>
            <person name="Bradshaw R.E."/>
            <person name="Ciuffetti L."/>
            <person name="Hamelin R.C."/>
            <person name="Kema G.H.J."/>
            <person name="Lawrence C."/>
            <person name="Scott J.A."/>
            <person name="Spatafora J.W."/>
            <person name="Turgeon B.G."/>
            <person name="de Wit P.J.G.M."/>
            <person name="Zhong S."/>
            <person name="Goodwin S.B."/>
            <person name="Grigoriev I.V."/>
        </authorList>
    </citation>
    <scope>NUCLEOTIDE SEQUENCE [LARGE SCALE GENOMIC DNA]</scope>
    <source>
        <strain evidence="1 2">UAMH 10762</strain>
    </source>
</reference>
<dbReference type="AlphaFoldDB" id="M2MWM1"/>
<evidence type="ECO:0000313" key="1">
    <source>
        <dbReference type="EMBL" id="EMC90984.1"/>
    </source>
</evidence>
<sequence length="95" mass="10107">MSSAAPFALVGGIKTGVCFSTYCSPVLRKFEGFIYVYDRLNGLRLTSRAGRAVIATSMSHDLDSSPSAGQSVPISLFYPVTGEGSSLTYAYNNDP</sequence>
<proteinExistence type="predicted"/>
<name>M2MWM1_BAUPA</name>